<sequence length="129" mass="14480">MNSIELQDSIAPTCVPDHSILTWVMEIESTDLEFATDKTGSVQSTDKFDCSRIPNDFLLNQVLVGQINDCISYLEQGYRTQSDIDQAFGDWCGIVRDEMYDKLPFKTIIHDSCRRILSAGLVSHGGVMN</sequence>
<comment type="caution">
    <text evidence="1">The sequence shown here is derived from an EMBL/GenBank/DDBJ whole genome shotgun (WGS) entry which is preliminary data.</text>
</comment>
<keyword evidence="2" id="KW-1185">Reference proteome</keyword>
<reference evidence="1" key="2">
    <citation type="submission" date="2020-11" db="EMBL/GenBank/DDBJ databases">
        <authorList>
            <person name="McCartney M.A."/>
            <person name="Auch B."/>
            <person name="Kono T."/>
            <person name="Mallez S."/>
            <person name="Becker A."/>
            <person name="Gohl D.M."/>
            <person name="Silverstein K.A.T."/>
            <person name="Koren S."/>
            <person name="Bechman K.B."/>
            <person name="Herman A."/>
            <person name="Abrahante J.E."/>
            <person name="Garbe J."/>
        </authorList>
    </citation>
    <scope>NUCLEOTIDE SEQUENCE</scope>
    <source>
        <strain evidence="1">Duluth1</strain>
        <tissue evidence="1">Whole animal</tissue>
    </source>
</reference>
<gene>
    <name evidence="1" type="ORF">DPMN_120252</name>
</gene>
<evidence type="ECO:0000313" key="1">
    <source>
        <dbReference type="EMBL" id="KAH3818531.1"/>
    </source>
</evidence>
<proteinExistence type="predicted"/>
<accession>A0A9D4GNA8</accession>
<reference evidence="1" key="1">
    <citation type="journal article" date="2019" name="bioRxiv">
        <title>The Genome of the Zebra Mussel, Dreissena polymorpha: A Resource for Invasive Species Research.</title>
        <authorList>
            <person name="McCartney M.A."/>
            <person name="Auch B."/>
            <person name="Kono T."/>
            <person name="Mallez S."/>
            <person name="Zhang Y."/>
            <person name="Obille A."/>
            <person name="Becker A."/>
            <person name="Abrahante J.E."/>
            <person name="Garbe J."/>
            <person name="Badalamenti J.P."/>
            <person name="Herman A."/>
            <person name="Mangelson H."/>
            <person name="Liachko I."/>
            <person name="Sullivan S."/>
            <person name="Sone E.D."/>
            <person name="Koren S."/>
            <person name="Silverstein K.A.T."/>
            <person name="Beckman K.B."/>
            <person name="Gohl D.M."/>
        </authorList>
    </citation>
    <scope>NUCLEOTIDE SEQUENCE</scope>
    <source>
        <strain evidence="1">Duluth1</strain>
        <tissue evidence="1">Whole animal</tissue>
    </source>
</reference>
<protein>
    <submittedName>
        <fullName evidence="1">Uncharacterized protein</fullName>
    </submittedName>
</protein>
<dbReference type="EMBL" id="JAIWYP010000005">
    <property type="protein sequence ID" value="KAH3818531.1"/>
    <property type="molecule type" value="Genomic_DNA"/>
</dbReference>
<evidence type="ECO:0000313" key="2">
    <source>
        <dbReference type="Proteomes" id="UP000828390"/>
    </source>
</evidence>
<organism evidence="1 2">
    <name type="scientific">Dreissena polymorpha</name>
    <name type="common">Zebra mussel</name>
    <name type="synonym">Mytilus polymorpha</name>
    <dbReference type="NCBI Taxonomy" id="45954"/>
    <lineage>
        <taxon>Eukaryota</taxon>
        <taxon>Metazoa</taxon>
        <taxon>Spiralia</taxon>
        <taxon>Lophotrochozoa</taxon>
        <taxon>Mollusca</taxon>
        <taxon>Bivalvia</taxon>
        <taxon>Autobranchia</taxon>
        <taxon>Heteroconchia</taxon>
        <taxon>Euheterodonta</taxon>
        <taxon>Imparidentia</taxon>
        <taxon>Neoheterodontei</taxon>
        <taxon>Myida</taxon>
        <taxon>Dreissenoidea</taxon>
        <taxon>Dreissenidae</taxon>
        <taxon>Dreissena</taxon>
    </lineage>
</organism>
<name>A0A9D4GNA8_DREPO</name>
<dbReference type="Proteomes" id="UP000828390">
    <property type="component" value="Unassembled WGS sequence"/>
</dbReference>
<dbReference type="AlphaFoldDB" id="A0A9D4GNA8"/>